<keyword evidence="1" id="KW-0732">Signal</keyword>
<dbReference type="Pfam" id="PF13568">
    <property type="entry name" value="OMP_b-brl_2"/>
    <property type="match status" value="1"/>
</dbReference>
<gene>
    <name evidence="3" type="ORF">M099_1326</name>
</gene>
<comment type="caution">
    <text evidence="3">The sequence shown here is derived from an EMBL/GenBank/DDBJ whole genome shotgun (WGS) entry which is preliminary data.</text>
</comment>
<evidence type="ECO:0000313" key="4">
    <source>
        <dbReference type="Proteomes" id="UP000027661"/>
    </source>
</evidence>
<feature type="signal peptide" evidence="1">
    <location>
        <begin position="1"/>
        <end position="19"/>
    </location>
</feature>
<evidence type="ECO:0000256" key="1">
    <source>
        <dbReference type="SAM" id="SignalP"/>
    </source>
</evidence>
<dbReference type="Proteomes" id="UP000027661">
    <property type="component" value="Unassembled WGS sequence"/>
</dbReference>
<dbReference type="EMBL" id="JNHM01000014">
    <property type="protein sequence ID" value="KDS55123.1"/>
    <property type="molecule type" value="Genomic_DNA"/>
</dbReference>
<dbReference type="PATRIC" id="fig|1339352.3.peg.1285"/>
<organism evidence="3 4">
    <name type="scientific">Phocaeicola vulgatus str. 3975 RP4</name>
    <dbReference type="NCBI Taxonomy" id="1339352"/>
    <lineage>
        <taxon>Bacteria</taxon>
        <taxon>Pseudomonadati</taxon>
        <taxon>Bacteroidota</taxon>
        <taxon>Bacteroidia</taxon>
        <taxon>Bacteroidales</taxon>
        <taxon>Bacteroidaceae</taxon>
        <taxon>Phocaeicola</taxon>
    </lineage>
</organism>
<name>A0A069SKM2_PHOVU</name>
<evidence type="ECO:0000259" key="2">
    <source>
        <dbReference type="Pfam" id="PF13568"/>
    </source>
</evidence>
<feature type="domain" description="Outer membrane protein beta-barrel" evidence="2">
    <location>
        <begin position="19"/>
        <end position="231"/>
    </location>
</feature>
<dbReference type="AlphaFoldDB" id="A0A069SKM2"/>
<reference evidence="3 4" key="1">
    <citation type="submission" date="2014-04" db="EMBL/GenBank/DDBJ databases">
        <authorList>
            <person name="Sears C."/>
            <person name="Carroll K."/>
            <person name="Sack B.R."/>
            <person name="Qadri F."/>
            <person name="Myers L.L."/>
            <person name="Chung G.-T."/>
            <person name="Escheverria P."/>
            <person name="Fraser C.M."/>
            <person name="Sadzewicz L."/>
            <person name="Shefchek K.A."/>
            <person name="Tallon L."/>
            <person name="Das S.P."/>
            <person name="Daugherty S."/>
            <person name="Mongodin E.F."/>
        </authorList>
    </citation>
    <scope>NUCLEOTIDE SEQUENCE [LARGE SCALE GENOMIC DNA]</scope>
    <source>
        <strain evidence="3 4">3975 RP4</strain>
    </source>
</reference>
<evidence type="ECO:0000313" key="3">
    <source>
        <dbReference type="EMBL" id="KDS55123.1"/>
    </source>
</evidence>
<protein>
    <submittedName>
        <fullName evidence="3">Outer membrane beta-barrel domain protein</fullName>
    </submittedName>
</protein>
<dbReference type="RefSeq" id="WP_005852075.1">
    <property type="nucleotide sequence ID" value="NZ_JNHM01000014.1"/>
</dbReference>
<accession>A0A069SKM2</accession>
<dbReference type="InterPro" id="IPR025665">
    <property type="entry name" value="Beta-barrel_OMP_2"/>
</dbReference>
<sequence>MKKLFFIMAMSVCAFTAQAQTTSGIRVGLNMTSATGKYNDLMADQDYNNKSYMGYSIHYFIDVPVIGNFSIQPAVGLSMKGITYEYDKFTTKKSHRLDLDSYKKYDVTESRGTSVTQKHNLGYLDVPILFAYALPLSESFRVQLGVGPYFSYGLFGKFKYESDKYLTVSPDKYGENKHTITKDDCPSFGKNDDADDPKGNINRFDWGIAVQGSIYWKRLFLNVAYQKGLKSANITDEKNEGKDKLALSNLSLGLGFIF</sequence>
<feature type="chain" id="PRO_5001666692" evidence="1">
    <location>
        <begin position="20"/>
        <end position="258"/>
    </location>
</feature>
<proteinExistence type="predicted"/>